<dbReference type="NCBIfam" id="TIGR01443">
    <property type="entry name" value="intein_Cterm"/>
    <property type="match status" value="1"/>
</dbReference>
<feature type="compositionally biased region" description="Basic and acidic residues" evidence="1">
    <location>
        <begin position="171"/>
        <end position="181"/>
    </location>
</feature>
<name>A0A9Y2IF26_9PSEU</name>
<organism evidence="2 3">
    <name type="scientific">Amycolatopsis carbonis</name>
    <dbReference type="NCBI Taxonomy" id="715471"/>
    <lineage>
        <taxon>Bacteria</taxon>
        <taxon>Bacillati</taxon>
        <taxon>Actinomycetota</taxon>
        <taxon>Actinomycetes</taxon>
        <taxon>Pseudonocardiales</taxon>
        <taxon>Pseudonocardiaceae</taxon>
        <taxon>Amycolatopsis</taxon>
    </lineage>
</organism>
<feature type="compositionally biased region" description="Polar residues" evidence="1">
    <location>
        <begin position="184"/>
        <end position="196"/>
    </location>
</feature>
<dbReference type="SUPFAM" id="SSF51294">
    <property type="entry name" value="Hedgehog/intein (Hint) domain"/>
    <property type="match status" value="1"/>
</dbReference>
<dbReference type="RefSeq" id="WP_285969454.1">
    <property type="nucleotide sequence ID" value="NZ_CP127294.1"/>
</dbReference>
<proteinExistence type="predicted"/>
<evidence type="ECO:0000313" key="2">
    <source>
        <dbReference type="EMBL" id="WIX78749.1"/>
    </source>
</evidence>
<feature type="region of interest" description="Disordered" evidence="1">
    <location>
        <begin position="171"/>
        <end position="198"/>
    </location>
</feature>
<dbReference type="InterPro" id="IPR036844">
    <property type="entry name" value="Hint_dom_sf"/>
</dbReference>
<dbReference type="KEGG" id="acab:QRX50_46725"/>
<dbReference type="InterPro" id="IPR030934">
    <property type="entry name" value="Intein_C"/>
</dbReference>
<gene>
    <name evidence="2" type="ORF">QRX50_46725</name>
</gene>
<reference evidence="2 3" key="1">
    <citation type="submission" date="2023-06" db="EMBL/GenBank/DDBJ databases">
        <authorList>
            <person name="Oyuntsetseg B."/>
            <person name="Kim S.B."/>
        </authorList>
    </citation>
    <scope>NUCLEOTIDE SEQUENCE [LARGE SCALE GENOMIC DNA]</scope>
    <source>
        <strain evidence="2 3">2-15</strain>
    </source>
</reference>
<evidence type="ECO:0000256" key="1">
    <source>
        <dbReference type="SAM" id="MobiDB-lite"/>
    </source>
</evidence>
<protein>
    <submittedName>
        <fullName evidence="2">Polymorphic toxin-type HINT domain-containing protein</fullName>
    </submittedName>
</protein>
<dbReference type="Proteomes" id="UP001236014">
    <property type="component" value="Chromosome"/>
</dbReference>
<dbReference type="Gene3D" id="2.170.16.10">
    <property type="entry name" value="Hedgehog/Intein (Hint) domain"/>
    <property type="match status" value="1"/>
</dbReference>
<accession>A0A9Y2IF26</accession>
<dbReference type="Pfam" id="PF07591">
    <property type="entry name" value="PT-HINT"/>
    <property type="match status" value="1"/>
</dbReference>
<dbReference type="AlphaFoldDB" id="A0A9Y2IF26"/>
<evidence type="ECO:0000313" key="3">
    <source>
        <dbReference type="Proteomes" id="UP001236014"/>
    </source>
</evidence>
<sequence>MKLLVSWKGALRTVCRDGSHSAGRGLLGSSAWREADNLRVGDEVDTPDNGHITVLATRRYTAAIITYNLTVDDVHTYYILAGRVGVLVHNCGEDGGKYGHLQLAGSGNEINHMPQNASTSRISKYSGPAARMARADHRQLWSTGSSLQSRAWLSMQKSLVDSGRIDEALMNDVKRPKEARSPEVGSSTEKNPNTTGDLVGTVMVAGRFDLTGEQWAALLPAPSRPGRTSSWSKRQLVDEIRWRGARRCAVP</sequence>
<dbReference type="EMBL" id="CP127294">
    <property type="protein sequence ID" value="WIX78749.1"/>
    <property type="molecule type" value="Genomic_DNA"/>
</dbReference>
<keyword evidence="3" id="KW-1185">Reference proteome</keyword>
<dbReference type="PROSITE" id="PS50818">
    <property type="entry name" value="INTEIN_C_TER"/>
    <property type="match status" value="1"/>
</dbReference>